<evidence type="ECO:0000256" key="1">
    <source>
        <dbReference type="ARBA" id="ARBA00004123"/>
    </source>
</evidence>
<dbReference type="PANTHER" id="PTHR14614:SF39">
    <property type="entry name" value="HISTIDINE PROTEIN METHYLTRANSFERASE 1 HOMOLOG"/>
    <property type="match status" value="1"/>
</dbReference>
<evidence type="ECO:0000313" key="10">
    <source>
        <dbReference type="EMBL" id="CAG8535124.1"/>
    </source>
</evidence>
<evidence type="ECO:0000256" key="7">
    <source>
        <dbReference type="ARBA" id="ARBA00022691"/>
    </source>
</evidence>
<accession>A0A9N9ALR7</accession>
<dbReference type="GO" id="GO:0005737">
    <property type="term" value="C:cytoplasm"/>
    <property type="evidence" value="ECO:0007669"/>
    <property type="project" value="UniProtKB-SubCell"/>
</dbReference>
<dbReference type="OrthoDB" id="1723750at2759"/>
<dbReference type="InterPro" id="IPR029063">
    <property type="entry name" value="SAM-dependent_MTases_sf"/>
</dbReference>
<keyword evidence="6" id="KW-0808">Transferase</keyword>
<dbReference type="Proteomes" id="UP000789706">
    <property type="component" value="Unassembled WGS sequence"/>
</dbReference>
<dbReference type="GO" id="GO:0032259">
    <property type="term" value="P:methylation"/>
    <property type="evidence" value="ECO:0007669"/>
    <property type="project" value="UniProtKB-KW"/>
</dbReference>
<evidence type="ECO:0000256" key="5">
    <source>
        <dbReference type="ARBA" id="ARBA00022603"/>
    </source>
</evidence>
<gene>
    <name evidence="10" type="ORF">DEBURN_LOCUS6333</name>
</gene>
<evidence type="ECO:0000313" key="11">
    <source>
        <dbReference type="Proteomes" id="UP000789706"/>
    </source>
</evidence>
<comment type="caution">
    <text evidence="10">The sequence shown here is derived from an EMBL/GenBank/DDBJ whole genome shotgun (WGS) entry which is preliminary data.</text>
</comment>
<evidence type="ECO:0000256" key="9">
    <source>
        <dbReference type="ARBA" id="ARBA00038126"/>
    </source>
</evidence>
<dbReference type="GO" id="GO:0005634">
    <property type="term" value="C:nucleus"/>
    <property type="evidence" value="ECO:0007669"/>
    <property type="project" value="UniProtKB-SubCell"/>
</dbReference>
<keyword evidence="5" id="KW-0489">Methyltransferase</keyword>
<protein>
    <recommendedName>
        <fullName evidence="3">protein-histidine N-methyltransferase</fullName>
        <ecNumber evidence="3">2.1.1.85</ecNumber>
    </recommendedName>
</protein>
<dbReference type="EC" id="2.1.1.85" evidence="3"/>
<evidence type="ECO:0000256" key="2">
    <source>
        <dbReference type="ARBA" id="ARBA00004496"/>
    </source>
</evidence>
<dbReference type="PANTHER" id="PTHR14614">
    <property type="entry name" value="HEPATOCELLULAR CARCINOMA-ASSOCIATED ANTIGEN"/>
    <property type="match status" value="1"/>
</dbReference>
<dbReference type="InterPro" id="IPR019410">
    <property type="entry name" value="Methyltransf_16"/>
</dbReference>
<evidence type="ECO:0000256" key="8">
    <source>
        <dbReference type="ARBA" id="ARBA00023242"/>
    </source>
</evidence>
<keyword evidence="7" id="KW-0949">S-adenosyl-L-methionine</keyword>
<dbReference type="SUPFAM" id="SSF53335">
    <property type="entry name" value="S-adenosyl-L-methionine-dependent methyltransferases"/>
    <property type="match status" value="1"/>
</dbReference>
<reference evidence="10" key="1">
    <citation type="submission" date="2021-06" db="EMBL/GenBank/DDBJ databases">
        <authorList>
            <person name="Kallberg Y."/>
            <person name="Tangrot J."/>
            <person name="Rosling A."/>
        </authorList>
    </citation>
    <scope>NUCLEOTIDE SEQUENCE</scope>
    <source>
        <strain evidence="10">AZ414A</strain>
    </source>
</reference>
<comment type="similarity">
    <text evidence="9">Belongs to the methyltransferase superfamily. METTL18 family.</text>
</comment>
<dbReference type="GO" id="GO:0018064">
    <property type="term" value="F:protein-L-histidine N-tele-methyltransferase activity"/>
    <property type="evidence" value="ECO:0007669"/>
    <property type="project" value="UniProtKB-EC"/>
</dbReference>
<comment type="subcellular location">
    <subcellularLocation>
        <location evidence="2">Cytoplasm</location>
    </subcellularLocation>
    <subcellularLocation>
        <location evidence="1">Nucleus</location>
    </subcellularLocation>
</comment>
<evidence type="ECO:0000256" key="4">
    <source>
        <dbReference type="ARBA" id="ARBA00022490"/>
    </source>
</evidence>
<sequence length="348" mass="40027">MTFRFNFLSENINTEDEVILVDEVDDNSKLPHEQTQNNNASKISSKLIPADEILITSLKDILPQSLMIERVYFSTKEEMEQTFLYKRLVTDVKFQIAQEDVLDETDQNSYSSVKIIELTAENDLVQGVYEGGLKTWECSLDLIRYLSSIIKDIDLVDKKVLELGCGSALPSIFLLSNQQFLRIDFQDYNEQVLKLVTIPNILVNTIFRSQTINSFYNDDVAELNVSNEEKCLEQVKFSRFFKGDWSRLLEVMNLQSNEEKYDIILTSETIYNSDSLPKLYNVIKNSLKRPNGVAYIAAKTIYFGVGGGILAFRHIIEQENLFEISVVYTVTEHVRREILKLSFLNSIS</sequence>
<name>A0A9N9ALR7_9GLOM</name>
<dbReference type="Gene3D" id="3.40.50.150">
    <property type="entry name" value="Vaccinia Virus protein VP39"/>
    <property type="match status" value="1"/>
</dbReference>
<keyword evidence="11" id="KW-1185">Reference proteome</keyword>
<proteinExistence type="inferred from homology"/>
<dbReference type="AlphaFoldDB" id="A0A9N9ALR7"/>
<keyword evidence="8" id="KW-0539">Nucleus</keyword>
<evidence type="ECO:0000256" key="3">
    <source>
        <dbReference type="ARBA" id="ARBA00012533"/>
    </source>
</evidence>
<dbReference type="EMBL" id="CAJVPK010000640">
    <property type="protein sequence ID" value="CAG8535124.1"/>
    <property type="molecule type" value="Genomic_DNA"/>
</dbReference>
<evidence type="ECO:0000256" key="6">
    <source>
        <dbReference type="ARBA" id="ARBA00022679"/>
    </source>
</evidence>
<keyword evidence="4" id="KW-0963">Cytoplasm</keyword>
<organism evidence="10 11">
    <name type="scientific">Diversispora eburnea</name>
    <dbReference type="NCBI Taxonomy" id="1213867"/>
    <lineage>
        <taxon>Eukaryota</taxon>
        <taxon>Fungi</taxon>
        <taxon>Fungi incertae sedis</taxon>
        <taxon>Mucoromycota</taxon>
        <taxon>Glomeromycotina</taxon>
        <taxon>Glomeromycetes</taxon>
        <taxon>Diversisporales</taxon>
        <taxon>Diversisporaceae</taxon>
        <taxon>Diversispora</taxon>
    </lineage>
</organism>